<evidence type="ECO:0000313" key="3">
    <source>
        <dbReference type="Proteomes" id="UP000625631"/>
    </source>
</evidence>
<keyword evidence="3" id="KW-1185">Reference proteome</keyword>
<dbReference type="EMBL" id="JAEDAE010000002">
    <property type="protein sequence ID" value="MBH8557376.1"/>
    <property type="molecule type" value="Genomic_DNA"/>
</dbReference>
<keyword evidence="1" id="KW-0732">Signal</keyword>
<feature type="signal peptide" evidence="1">
    <location>
        <begin position="1"/>
        <end position="24"/>
    </location>
</feature>
<dbReference type="RefSeq" id="WP_198074605.1">
    <property type="nucleotide sequence ID" value="NZ_JAEDAE010000002.1"/>
</dbReference>
<name>A0ABS0Q3Y6_9BACT</name>
<feature type="chain" id="PRO_5045676465" description="Adhesin domain-containing protein" evidence="1">
    <location>
        <begin position="25"/>
        <end position="293"/>
    </location>
</feature>
<evidence type="ECO:0000256" key="1">
    <source>
        <dbReference type="SAM" id="SignalP"/>
    </source>
</evidence>
<comment type="caution">
    <text evidence="2">The sequence shown here is derived from an EMBL/GenBank/DDBJ whole genome shotgun (WGS) entry which is preliminary data.</text>
</comment>
<accession>A0ABS0Q3Y6</accession>
<organism evidence="2 3">
    <name type="scientific">Hymenobacter negativus</name>
    <dbReference type="NCBI Taxonomy" id="2795026"/>
    <lineage>
        <taxon>Bacteria</taxon>
        <taxon>Pseudomonadati</taxon>
        <taxon>Bacteroidota</taxon>
        <taxon>Cytophagia</taxon>
        <taxon>Cytophagales</taxon>
        <taxon>Hymenobacteraceae</taxon>
        <taxon>Hymenobacter</taxon>
    </lineage>
</organism>
<gene>
    <name evidence="2" type="ORF">I7X13_04915</name>
</gene>
<proteinExistence type="predicted"/>
<sequence>MTRPNFLPSLPALLLLCSSSACQAQTSPRPQFKEQISKEFTLTADAGRSTLALYNISGSVTVQGYAGNKVLVEATKTITADDAKTLEIGRAEAQLGFTQRGDSVVVFLTGPYDSRPHNNDRRSWNHKDIDYRYDFDFVVKVPYQLNLHVSTINHGDVKVQDVTGPLHVFNVNGPITLTNVKGSTEARTVNGNVDASYAANPPGASSYHTINGQIRVKYPASFAADMHFKSMHGEFYTDFPNAEILPVQVTKNREGHGGGTVYKLTKDTAVRIGKGGPDLHFETLNGDVTVTKL</sequence>
<evidence type="ECO:0008006" key="4">
    <source>
        <dbReference type="Google" id="ProtNLM"/>
    </source>
</evidence>
<evidence type="ECO:0000313" key="2">
    <source>
        <dbReference type="EMBL" id="MBH8557376.1"/>
    </source>
</evidence>
<dbReference type="Proteomes" id="UP000625631">
    <property type="component" value="Unassembled WGS sequence"/>
</dbReference>
<dbReference type="PROSITE" id="PS51257">
    <property type="entry name" value="PROKAR_LIPOPROTEIN"/>
    <property type="match status" value="1"/>
</dbReference>
<protein>
    <recommendedName>
        <fullName evidence="4">Adhesin domain-containing protein</fullName>
    </recommendedName>
</protein>
<reference evidence="2 3" key="1">
    <citation type="submission" date="2020-12" db="EMBL/GenBank/DDBJ databases">
        <title>Hymenobacter sp.</title>
        <authorList>
            <person name="Kim M.K."/>
        </authorList>
    </citation>
    <scope>NUCLEOTIDE SEQUENCE [LARGE SCALE GENOMIC DNA]</scope>
    <source>
        <strain evidence="2 3">BT442</strain>
    </source>
</reference>